<evidence type="ECO:0000313" key="4">
    <source>
        <dbReference type="Proteomes" id="UP000251670"/>
    </source>
</evidence>
<dbReference type="EMBL" id="FNEG01000004">
    <property type="protein sequence ID" value="SDJ12377.1"/>
    <property type="molecule type" value="Genomic_DNA"/>
</dbReference>
<accession>A0A2X2VRS8</accession>
<dbReference type="OrthoDB" id="1261245at2"/>
<dbReference type="AlphaFoldDB" id="A0A2X2VRS8"/>
<dbReference type="EMBL" id="UAWB01000002">
    <property type="protein sequence ID" value="SQB27963.1"/>
    <property type="molecule type" value="Genomic_DNA"/>
</dbReference>
<protein>
    <submittedName>
        <fullName evidence="2">Uncharacterized protein</fullName>
    </submittedName>
</protein>
<keyword evidence="3" id="KW-1185">Reference proteome</keyword>
<dbReference type="Proteomes" id="UP000251670">
    <property type="component" value="Unassembled WGS sequence"/>
</dbReference>
<reference evidence="1 3" key="1">
    <citation type="submission" date="2016-10" db="EMBL/GenBank/DDBJ databases">
        <authorList>
            <person name="Varghese N."/>
            <person name="Submissions S."/>
        </authorList>
    </citation>
    <scope>NUCLEOTIDE SEQUENCE [LARGE SCALE GENOMIC DNA]</scope>
    <source>
        <strain evidence="1 3">DSM 19299</strain>
    </source>
</reference>
<organism evidence="2 4">
    <name type="scientific">Chryseobacterium jejuense</name>
    <dbReference type="NCBI Taxonomy" id="445960"/>
    <lineage>
        <taxon>Bacteria</taxon>
        <taxon>Pseudomonadati</taxon>
        <taxon>Bacteroidota</taxon>
        <taxon>Flavobacteriia</taxon>
        <taxon>Flavobacteriales</taxon>
        <taxon>Weeksellaceae</taxon>
        <taxon>Chryseobacterium group</taxon>
        <taxon>Chryseobacterium</taxon>
    </lineage>
</organism>
<proteinExistence type="predicted"/>
<dbReference type="RefSeq" id="WP_089736997.1">
    <property type="nucleotide sequence ID" value="NZ_FNEG01000004.1"/>
</dbReference>
<dbReference type="Proteomes" id="UP000199426">
    <property type="component" value="Unassembled WGS sequence"/>
</dbReference>
<evidence type="ECO:0000313" key="3">
    <source>
        <dbReference type="Proteomes" id="UP000199426"/>
    </source>
</evidence>
<reference evidence="2 4" key="2">
    <citation type="submission" date="2018-06" db="EMBL/GenBank/DDBJ databases">
        <authorList>
            <consortium name="Pathogen Informatics"/>
            <person name="Doyle S."/>
        </authorList>
    </citation>
    <scope>NUCLEOTIDE SEQUENCE [LARGE SCALE GENOMIC DNA]</scope>
    <source>
        <strain evidence="2 4">NCTC13492</strain>
    </source>
</reference>
<sequence>MKKVIFLLGIFCFTLLFSQEKENKRYFPAEYVLKTSGDTIKAKVRNTGLYTNTKYSFATILFKMKMMDEKGAANWVPINEVRYIKILDENQNKHEYFASTDKFLKEKGLIEVLYEGKNINWYKSFNNSILTPKVQFIKYLVDKDKNILYEYKEGPFDDFRQSLKKLFKNDSVFTEKLQQAKSEKECIQLLQLWDAKFD</sequence>
<dbReference type="STRING" id="445960.SAMN05421542_2729"/>
<name>A0A2X2VRS8_CHRJE</name>
<evidence type="ECO:0000313" key="1">
    <source>
        <dbReference type="EMBL" id="SDJ12377.1"/>
    </source>
</evidence>
<evidence type="ECO:0000313" key="2">
    <source>
        <dbReference type="EMBL" id="SQB27963.1"/>
    </source>
</evidence>
<gene>
    <name evidence="2" type="ORF">NCTC13492_01546</name>
    <name evidence="1" type="ORF">SAMN05421542_2729</name>
</gene>